<reference evidence="1 2" key="1">
    <citation type="submission" date="2017-03" db="EMBL/GenBank/DDBJ databases">
        <title>Genome sequence of Clostridium oryzae DSM 28571.</title>
        <authorList>
            <person name="Poehlein A."/>
            <person name="Daniel R."/>
        </authorList>
    </citation>
    <scope>NUCLEOTIDE SEQUENCE [LARGE SCALE GENOMIC DNA]</scope>
    <source>
        <strain evidence="1 2">DSM 28571</strain>
    </source>
</reference>
<evidence type="ECO:0000313" key="2">
    <source>
        <dbReference type="Proteomes" id="UP000190080"/>
    </source>
</evidence>
<dbReference type="RefSeq" id="WP_079426471.1">
    <property type="nucleotide sequence ID" value="NZ_MZGV01000044.1"/>
</dbReference>
<proteinExistence type="predicted"/>
<protein>
    <recommendedName>
        <fullName evidence="3">Lipoprotein LipO</fullName>
    </recommendedName>
</protein>
<dbReference type="PANTHER" id="PTHR43649:SF12">
    <property type="entry name" value="DIACETYLCHITOBIOSE BINDING PROTEIN DASA"/>
    <property type="match status" value="1"/>
</dbReference>
<dbReference type="Proteomes" id="UP000190080">
    <property type="component" value="Unassembled WGS sequence"/>
</dbReference>
<keyword evidence="2" id="KW-1185">Reference proteome</keyword>
<dbReference type="PROSITE" id="PS51257">
    <property type="entry name" value="PROKAR_LIPOPROTEIN"/>
    <property type="match status" value="1"/>
</dbReference>
<dbReference type="InterPro" id="IPR006059">
    <property type="entry name" value="SBP"/>
</dbReference>
<dbReference type="AlphaFoldDB" id="A0A1V4IHF9"/>
<dbReference type="OrthoDB" id="54751at2"/>
<dbReference type="PANTHER" id="PTHR43649">
    <property type="entry name" value="ARABINOSE-BINDING PROTEIN-RELATED"/>
    <property type="match status" value="1"/>
</dbReference>
<dbReference type="Pfam" id="PF13416">
    <property type="entry name" value="SBP_bac_8"/>
    <property type="match status" value="1"/>
</dbReference>
<evidence type="ECO:0008006" key="3">
    <source>
        <dbReference type="Google" id="ProtNLM"/>
    </source>
</evidence>
<evidence type="ECO:0000313" key="1">
    <source>
        <dbReference type="EMBL" id="OPJ59438.1"/>
    </source>
</evidence>
<dbReference type="InterPro" id="IPR050490">
    <property type="entry name" value="Bact_solute-bd_prot1"/>
</dbReference>
<dbReference type="STRING" id="1450648.CLORY_32800"/>
<dbReference type="EMBL" id="MZGV01000044">
    <property type="protein sequence ID" value="OPJ59438.1"/>
    <property type="molecule type" value="Genomic_DNA"/>
</dbReference>
<name>A0A1V4IHF9_9CLOT</name>
<organism evidence="1 2">
    <name type="scientific">Clostridium oryzae</name>
    <dbReference type="NCBI Taxonomy" id="1450648"/>
    <lineage>
        <taxon>Bacteria</taxon>
        <taxon>Bacillati</taxon>
        <taxon>Bacillota</taxon>
        <taxon>Clostridia</taxon>
        <taxon>Eubacteriales</taxon>
        <taxon>Clostridiaceae</taxon>
        <taxon>Clostridium</taxon>
    </lineage>
</organism>
<accession>A0A1V4IHF9</accession>
<dbReference type="Gene3D" id="3.40.190.10">
    <property type="entry name" value="Periplasmic binding protein-like II"/>
    <property type="match status" value="2"/>
</dbReference>
<dbReference type="SUPFAM" id="SSF53850">
    <property type="entry name" value="Periplasmic binding protein-like II"/>
    <property type="match status" value="1"/>
</dbReference>
<sequence>MHKKPRNIILLIVMIALIASISYGCNKNKTDKSKTAIAAKKPITFSFFQATAGRDVPASNRVLKKIAEKTGVTIKFEYLAGEVSQSIGVMIASGQYPDFIEASDGSPKMIEAKALIPLEKLIPKYPNLQKYLGSDWRKVKNPQDGHIYVMPQFGRIRNKDASTTHNGEAFWIQKAVLKEFNYPKVRTLDEYFELIKKYKKKYPKIDGKSTIGFEILNYDSGSFCLTNPSMFLAGYPNDGIGLVDTKTKTITNYADKVINKKYYKKLNQVYREGLIDPETFVQNFNQYIEKISSGRVLGMVDQGWQFIDATMNLNSEGKVERTYVPLPITFSRDIPDRYADRSCVNGASGLAITKSCKDKGRALQFINDLLSDDLQRLVHWGEKDIDYKIDSKGKAYRTSKQRERKKDLNYAAKNLGTPLIWFPHYEGFFDDGNAYDLNEQPSEFKASLSDYDKQLLKAYGYKTFKDFLSPARPNPVYYPMWNMIFPMNAPETIAKSQISELQRKYYVKMIMAQPKDIDKIWNEYLKKLKKVNMKAYEDAMNKELKRRFKYWKND</sequence>
<comment type="caution">
    <text evidence="1">The sequence shown here is derived from an EMBL/GenBank/DDBJ whole genome shotgun (WGS) entry which is preliminary data.</text>
</comment>
<gene>
    <name evidence="1" type="ORF">CLORY_32800</name>
</gene>